<reference evidence="3 4" key="1">
    <citation type="submission" date="2012-09" db="EMBL/GenBank/DDBJ databases">
        <title>Genome Sequence of alkane-degrading Bacterium Alcanivorax sp. 6-D-6.</title>
        <authorList>
            <person name="Lai Q."/>
            <person name="Shao Z."/>
        </authorList>
    </citation>
    <scope>NUCLEOTIDE SEQUENCE [LARGE SCALE GENOMIC DNA]</scope>
    <source>
        <strain evidence="3 4">6-D-6</strain>
    </source>
</reference>
<dbReference type="PANTHER" id="PTHR33376">
    <property type="match status" value="1"/>
</dbReference>
<proteinExistence type="predicted"/>
<evidence type="ECO:0000256" key="2">
    <source>
        <dbReference type="SAM" id="MobiDB-lite"/>
    </source>
</evidence>
<dbReference type="Gene3D" id="3.40.190.170">
    <property type="entry name" value="Bacterial extracellular solute-binding protein, family 7"/>
    <property type="match status" value="1"/>
</dbReference>
<name>A0ABQ6YAY5_9GAMM</name>
<dbReference type="PANTHER" id="PTHR33376:SF15">
    <property type="entry name" value="BLL6794 PROTEIN"/>
    <property type="match status" value="1"/>
</dbReference>
<evidence type="ECO:0000313" key="4">
    <source>
        <dbReference type="Proteomes" id="UP000771797"/>
    </source>
</evidence>
<protein>
    <submittedName>
        <fullName evidence="3">TRAP dicarboxylate transporter subunit DctP</fullName>
    </submittedName>
</protein>
<dbReference type="EMBL" id="AQPF01000007">
    <property type="protein sequence ID" value="KAF0806668.1"/>
    <property type="molecule type" value="Genomic_DNA"/>
</dbReference>
<dbReference type="Proteomes" id="UP000771797">
    <property type="component" value="Unassembled WGS sequence"/>
</dbReference>
<dbReference type="InterPro" id="IPR018389">
    <property type="entry name" value="DctP_fam"/>
</dbReference>
<dbReference type="NCBIfam" id="NF037995">
    <property type="entry name" value="TRAP_S1"/>
    <property type="match status" value="1"/>
</dbReference>
<feature type="compositionally biased region" description="Polar residues" evidence="2">
    <location>
        <begin position="37"/>
        <end position="47"/>
    </location>
</feature>
<sequence>MALSQPAIVATPRAFRLEAGLQREPRRPPLDILCSSPAYSRNDQNNNNTGGHAMTPFARALCVLSILSLWCLSPSVQAEPRTLHYATAVAPTDRPNNQARRWWAEQIKARTNGEIEIEIHWMQSLVKYPDTAQAVSSGLADIAGMTPDYTAARFPLWALSQTEVGPGDHYISAEAWRRMMANTPALQEELRRNNMAFMSVYSTGPRVLISNTRPYLTPADFEGDRVRLTPRSVQAAQRADWDVTPINLTFTDIYSAMDRGTLNGAQSAAYLVPLFKHHEVATHIVETGNGQSMILEAMNLDTWNSLTPKQQRVFSEVNRELEVRMAEAGLEELEQARKMIRNNREFPTEYHILDAEQQAQWEAGYLPVERAFAERTSKRSPQAASVFERFQERLKEVASEVREDGYPWERNEVADR</sequence>
<feature type="region of interest" description="Disordered" evidence="2">
    <location>
        <begin position="28"/>
        <end position="47"/>
    </location>
</feature>
<evidence type="ECO:0000313" key="3">
    <source>
        <dbReference type="EMBL" id="KAF0806668.1"/>
    </source>
</evidence>
<accession>A0ABQ6YAY5</accession>
<comment type="caution">
    <text evidence="3">The sequence shown here is derived from an EMBL/GenBank/DDBJ whole genome shotgun (WGS) entry which is preliminary data.</text>
</comment>
<gene>
    <name evidence="3" type="ORF">A6D6_01343</name>
</gene>
<keyword evidence="4" id="KW-1185">Reference proteome</keyword>
<organism evidence="3 4">
    <name type="scientific">Alcanivorax xiamenensis</name>
    <dbReference type="NCBI Taxonomy" id="1177156"/>
    <lineage>
        <taxon>Bacteria</taxon>
        <taxon>Pseudomonadati</taxon>
        <taxon>Pseudomonadota</taxon>
        <taxon>Gammaproteobacteria</taxon>
        <taxon>Oceanospirillales</taxon>
        <taxon>Alcanivoracaceae</taxon>
        <taxon>Alcanivorax</taxon>
    </lineage>
</organism>
<dbReference type="InterPro" id="IPR038404">
    <property type="entry name" value="TRAP_DctP_sf"/>
</dbReference>
<keyword evidence="1" id="KW-0732">Signal</keyword>
<dbReference type="Pfam" id="PF03480">
    <property type="entry name" value="DctP"/>
    <property type="match status" value="1"/>
</dbReference>
<evidence type="ECO:0000256" key="1">
    <source>
        <dbReference type="ARBA" id="ARBA00022729"/>
    </source>
</evidence>